<dbReference type="Proteomes" id="UP001575105">
    <property type="component" value="Unassembled WGS sequence"/>
</dbReference>
<evidence type="ECO:0000259" key="3">
    <source>
        <dbReference type="PROSITE" id="PS50075"/>
    </source>
</evidence>
<gene>
    <name evidence="4" type="ORF">ACERK3_05170</name>
</gene>
<dbReference type="SUPFAM" id="SSF54637">
    <property type="entry name" value="Thioesterase/thiol ester dehydrase-isomerase"/>
    <property type="match status" value="1"/>
</dbReference>
<organism evidence="4 5">
    <name type="scientific">Natronomicrosphaera hydrolytica</name>
    <dbReference type="NCBI Taxonomy" id="3242702"/>
    <lineage>
        <taxon>Bacteria</taxon>
        <taxon>Pseudomonadati</taxon>
        <taxon>Planctomycetota</taxon>
        <taxon>Phycisphaerae</taxon>
        <taxon>Phycisphaerales</taxon>
        <taxon>Phycisphaeraceae</taxon>
        <taxon>Natronomicrosphaera</taxon>
    </lineage>
</organism>
<dbReference type="CDD" id="cd01288">
    <property type="entry name" value="FabZ"/>
    <property type="match status" value="1"/>
</dbReference>
<dbReference type="InterPro" id="IPR029069">
    <property type="entry name" value="HotDog_dom_sf"/>
</dbReference>
<dbReference type="PANTHER" id="PTHR30272:SF1">
    <property type="entry name" value="3-HYDROXYACYL-[ACYL-CARRIER-PROTEIN] DEHYDRATASE"/>
    <property type="match status" value="1"/>
</dbReference>
<proteinExistence type="predicted"/>
<dbReference type="SUPFAM" id="SSF47336">
    <property type="entry name" value="ACP-like"/>
    <property type="match status" value="1"/>
</dbReference>
<accession>A0ABV4U2W7</accession>
<dbReference type="PROSITE" id="PS50075">
    <property type="entry name" value="CARRIER"/>
    <property type="match status" value="1"/>
</dbReference>
<feature type="region of interest" description="Disordered" evidence="2">
    <location>
        <begin position="90"/>
        <end position="113"/>
    </location>
</feature>
<dbReference type="Pfam" id="PF00550">
    <property type="entry name" value="PP-binding"/>
    <property type="match status" value="1"/>
</dbReference>
<dbReference type="InterPro" id="IPR013114">
    <property type="entry name" value="FabA_FabZ"/>
</dbReference>
<dbReference type="Gene3D" id="3.10.129.10">
    <property type="entry name" value="Hotdog Thioesterase"/>
    <property type="match status" value="1"/>
</dbReference>
<evidence type="ECO:0000313" key="5">
    <source>
        <dbReference type="Proteomes" id="UP001575105"/>
    </source>
</evidence>
<dbReference type="RefSeq" id="WP_425344609.1">
    <property type="nucleotide sequence ID" value="NZ_JBGUBD010000003.1"/>
</dbReference>
<comment type="caution">
    <text evidence="4">The sequence shown here is derived from an EMBL/GenBank/DDBJ whole genome shotgun (WGS) entry which is preliminary data.</text>
</comment>
<feature type="domain" description="Carrier" evidence="3">
    <location>
        <begin position="8"/>
        <end position="87"/>
    </location>
</feature>
<reference evidence="4 5" key="1">
    <citation type="submission" date="2024-08" db="EMBL/GenBank/DDBJ databases">
        <title>Whole-genome sequencing of halo(alkali)philic microorganisms from hypersaline lakes.</title>
        <authorList>
            <person name="Sorokin D.Y."/>
            <person name="Merkel A.Y."/>
            <person name="Messina E."/>
            <person name="Yakimov M."/>
        </authorList>
    </citation>
    <scope>NUCLEOTIDE SEQUENCE [LARGE SCALE GENOMIC DNA]</scope>
    <source>
        <strain evidence="4 5">AB-hyl4</strain>
    </source>
</reference>
<keyword evidence="5" id="KW-1185">Reference proteome</keyword>
<dbReference type="EMBL" id="JBGUBD010000003">
    <property type="protein sequence ID" value="MFA9477682.1"/>
    <property type="molecule type" value="Genomic_DNA"/>
</dbReference>
<dbReference type="Gene3D" id="1.10.1200.10">
    <property type="entry name" value="ACP-like"/>
    <property type="match status" value="1"/>
</dbReference>
<feature type="compositionally biased region" description="Low complexity" evidence="2">
    <location>
        <begin position="96"/>
        <end position="112"/>
    </location>
</feature>
<sequence length="255" mass="27298">MTEAHLKSELGERVRTILRRDLRLGPDAKIEDDTPLMGGDFELDSLDMVMLVTSVEKEFGVKLTDADKGPQAFKNVGTLVAFLQNHDQIGDGSGGEATTAASASDGPASGDARPVDLEQRLAGLPHGEPFRFVSRLTELTPMEQGQGEWQLTGDESFFAGHFPQRPIVPGVLISEALAQLSGLVGVEADGEARDGQLAHVDVRFRRAVAPPATLVLHSRLTGTVDPMQHFEVRAEVDGEVVAEGRVALKRGASQG</sequence>
<dbReference type="InterPro" id="IPR009081">
    <property type="entry name" value="PP-bd_ACP"/>
</dbReference>
<evidence type="ECO:0000256" key="1">
    <source>
        <dbReference type="ARBA" id="ARBA00023239"/>
    </source>
</evidence>
<evidence type="ECO:0000256" key="2">
    <source>
        <dbReference type="SAM" id="MobiDB-lite"/>
    </source>
</evidence>
<dbReference type="PANTHER" id="PTHR30272">
    <property type="entry name" value="3-HYDROXYACYL-[ACYL-CARRIER-PROTEIN] DEHYDRATASE"/>
    <property type="match status" value="1"/>
</dbReference>
<protein>
    <submittedName>
        <fullName evidence="4">Phosphopantetheine-binding protein</fullName>
    </submittedName>
</protein>
<dbReference type="InterPro" id="IPR036736">
    <property type="entry name" value="ACP-like_sf"/>
</dbReference>
<keyword evidence="1" id="KW-0456">Lyase</keyword>
<name>A0ABV4U2W7_9BACT</name>
<evidence type="ECO:0000313" key="4">
    <source>
        <dbReference type="EMBL" id="MFA9477682.1"/>
    </source>
</evidence>
<dbReference type="Pfam" id="PF07977">
    <property type="entry name" value="FabA"/>
    <property type="match status" value="1"/>
</dbReference>